<keyword evidence="2" id="KW-1133">Transmembrane helix</keyword>
<name>A0A381TIC8_9ZZZZ</name>
<keyword evidence="2" id="KW-0812">Transmembrane</keyword>
<feature type="compositionally biased region" description="Basic and acidic residues" evidence="1">
    <location>
        <begin position="384"/>
        <end position="394"/>
    </location>
</feature>
<evidence type="ECO:0008006" key="4">
    <source>
        <dbReference type="Google" id="ProtNLM"/>
    </source>
</evidence>
<feature type="transmembrane region" description="Helical" evidence="2">
    <location>
        <begin position="331"/>
        <end position="352"/>
    </location>
</feature>
<evidence type="ECO:0000256" key="1">
    <source>
        <dbReference type="SAM" id="MobiDB-lite"/>
    </source>
</evidence>
<dbReference type="EMBL" id="UINC01004563">
    <property type="protein sequence ID" value="SVA15251.1"/>
    <property type="molecule type" value="Genomic_DNA"/>
</dbReference>
<feature type="region of interest" description="Disordered" evidence="1">
    <location>
        <begin position="384"/>
        <end position="429"/>
    </location>
</feature>
<organism evidence="3">
    <name type="scientific">marine metagenome</name>
    <dbReference type="NCBI Taxonomy" id="408172"/>
    <lineage>
        <taxon>unclassified sequences</taxon>
        <taxon>metagenomes</taxon>
        <taxon>ecological metagenomes</taxon>
    </lineage>
</organism>
<evidence type="ECO:0000256" key="2">
    <source>
        <dbReference type="SAM" id="Phobius"/>
    </source>
</evidence>
<protein>
    <recommendedName>
        <fullName evidence="4">Carboxypeptidase regulatory-like domain-containing protein</fullName>
    </recommendedName>
</protein>
<evidence type="ECO:0000313" key="3">
    <source>
        <dbReference type="EMBL" id="SVA15251.1"/>
    </source>
</evidence>
<dbReference type="AlphaFoldDB" id="A0A381TIC8"/>
<keyword evidence="2" id="KW-0472">Membrane</keyword>
<gene>
    <name evidence="3" type="ORF">METZ01_LOCUS68105</name>
</gene>
<reference evidence="3" key="1">
    <citation type="submission" date="2018-05" db="EMBL/GenBank/DDBJ databases">
        <authorList>
            <person name="Lanie J.A."/>
            <person name="Ng W.-L."/>
            <person name="Kazmierczak K.M."/>
            <person name="Andrzejewski T.M."/>
            <person name="Davidsen T.M."/>
            <person name="Wayne K.J."/>
            <person name="Tettelin H."/>
            <person name="Glass J.I."/>
            <person name="Rusch D."/>
            <person name="Podicherti R."/>
            <person name="Tsui H.-C.T."/>
            <person name="Winkler M.E."/>
        </authorList>
    </citation>
    <scope>NUCLEOTIDE SEQUENCE</scope>
</reference>
<sequence>MIIRQLISHQSPRAWWSRLSVTAIVIALFFAYDFDKPRIANAQNPETEITGKIINGTHGGNVPADTEVLLLAIDLVNNQIIEEASTLADENGIFRFNNVVHRSGVNFRVVANTGTHTPTVDMQLVENWQAVELTIYDETTSLEQITIKSYVLMVPTINAREREAGVLSVINLNNAGDRVWIPDLKNPNLTGLDLFRFNLPLGYKDLSVESELPPGNILDIATGFAMTNPIPPGDATILISYIVPYEGDGFDFTLKLPYGATQIRMLLTDEAGFIKADKLDPTEPVTVADSIFNAVEGGNFSVNERISISFTGMPQPTPLQTISEFLNSRTYVYVLVGTLGLALLALLSYAIFRSQRKPKGHRDNNEIDRRMEIIKEIATLDEQYENHNTDETEYKKRRNELKQKAIATHEPSSLENPIINGEPSKDSDE</sequence>
<accession>A0A381TIC8</accession>
<proteinExistence type="predicted"/>